<sequence length="112" mass="12182">MTQAQGGFGVDRDALMAAIKKLEDIRDRAEQLGQEALSMEPGELTAKDVSTLRARQMFQKRMTGGDGSLQSSADAIYTKLQEKIDAYRAVLGEYARADDNAAVDGQRLEGQA</sequence>
<dbReference type="RefSeq" id="WP_114455164.1">
    <property type="nucleotide sequence ID" value="NZ_QPJC01000028.1"/>
</dbReference>
<dbReference type="AlphaFoldDB" id="A0A368VCV5"/>
<protein>
    <recommendedName>
        <fullName evidence="3">PE family protein</fullName>
    </recommendedName>
</protein>
<evidence type="ECO:0008006" key="3">
    <source>
        <dbReference type="Google" id="ProtNLM"/>
    </source>
</evidence>
<dbReference type="EMBL" id="QPJC01000028">
    <property type="protein sequence ID" value="RCW37474.1"/>
    <property type="molecule type" value="Genomic_DNA"/>
</dbReference>
<reference evidence="1 2" key="1">
    <citation type="submission" date="2018-07" db="EMBL/GenBank/DDBJ databases">
        <title>Genomic Encyclopedia of Type Strains, Phase III (KMG-III): the genomes of soil and plant-associated and newly described type strains.</title>
        <authorList>
            <person name="Whitman W."/>
        </authorList>
    </citation>
    <scope>NUCLEOTIDE SEQUENCE [LARGE SCALE GENOMIC DNA]</scope>
    <source>
        <strain evidence="1 2">CECT 8575</strain>
    </source>
</reference>
<comment type="caution">
    <text evidence="1">The sequence shown here is derived from an EMBL/GenBank/DDBJ whole genome shotgun (WGS) entry which is preliminary data.</text>
</comment>
<organism evidence="1 2">
    <name type="scientific">Halopolyspora algeriensis</name>
    <dbReference type="NCBI Taxonomy" id="1500506"/>
    <lineage>
        <taxon>Bacteria</taxon>
        <taxon>Bacillati</taxon>
        <taxon>Actinomycetota</taxon>
        <taxon>Actinomycetes</taxon>
        <taxon>Actinomycetes incertae sedis</taxon>
        <taxon>Halopolyspora</taxon>
    </lineage>
</organism>
<proteinExistence type="predicted"/>
<dbReference type="Proteomes" id="UP000253495">
    <property type="component" value="Unassembled WGS sequence"/>
</dbReference>
<evidence type="ECO:0000313" key="2">
    <source>
        <dbReference type="Proteomes" id="UP000253495"/>
    </source>
</evidence>
<evidence type="ECO:0000313" key="1">
    <source>
        <dbReference type="EMBL" id="RCW37474.1"/>
    </source>
</evidence>
<dbReference type="OrthoDB" id="5190477at2"/>
<gene>
    <name evidence="1" type="ORF">DFQ14_1282</name>
</gene>
<accession>A0A368VCV5</accession>
<keyword evidence="2" id="KW-1185">Reference proteome</keyword>
<name>A0A368VCV5_9ACTN</name>